<dbReference type="Pfam" id="PF09409">
    <property type="entry name" value="PUB"/>
    <property type="match status" value="1"/>
</dbReference>
<dbReference type="Proteomes" id="UP000594260">
    <property type="component" value="Unplaced"/>
</dbReference>
<reference evidence="3" key="1">
    <citation type="submission" date="2021-01" db="UniProtKB">
        <authorList>
            <consortium name="EnsemblMetazoa"/>
        </authorList>
    </citation>
    <scope>IDENTIFICATION</scope>
</reference>
<dbReference type="Gene3D" id="3.10.20.90">
    <property type="entry name" value="Phosphatidylinositol 3-kinase Catalytic Subunit, Chain A, domain 1"/>
    <property type="match status" value="1"/>
</dbReference>
<dbReference type="GO" id="GO:0005737">
    <property type="term" value="C:cytoplasm"/>
    <property type="evidence" value="ECO:0007669"/>
    <property type="project" value="TreeGrafter"/>
</dbReference>
<dbReference type="PANTHER" id="PTHR23153">
    <property type="entry name" value="UBX-RELATED"/>
    <property type="match status" value="1"/>
</dbReference>
<dbReference type="RefSeq" id="XP_022659044.1">
    <property type="nucleotide sequence ID" value="XM_022803309.1"/>
</dbReference>
<dbReference type="InterPro" id="IPR036339">
    <property type="entry name" value="PUB-like_dom_sf"/>
</dbReference>
<name>A0A7M7JZ28_VARDE</name>
<dbReference type="PANTHER" id="PTHR23153:SF38">
    <property type="entry name" value="UBX DOMAIN-CONTAINING PROTEIN 6"/>
    <property type="match status" value="1"/>
</dbReference>
<dbReference type="SUPFAM" id="SSF143503">
    <property type="entry name" value="PUG domain-like"/>
    <property type="match status" value="1"/>
</dbReference>
<dbReference type="Gene3D" id="1.20.58.2190">
    <property type="match status" value="1"/>
</dbReference>
<dbReference type="EnsemblMetazoa" id="XM_022803306">
    <property type="protein sequence ID" value="XP_022659041"/>
    <property type="gene ID" value="LOC111249438"/>
</dbReference>
<dbReference type="InterPro" id="IPR018997">
    <property type="entry name" value="PUB_domain"/>
</dbReference>
<protein>
    <recommendedName>
        <fullName evidence="2">PUB domain-containing protein</fullName>
    </recommendedName>
</protein>
<keyword evidence="4" id="KW-1185">Reference proteome</keyword>
<evidence type="ECO:0000256" key="1">
    <source>
        <dbReference type="SAM" id="MobiDB-lite"/>
    </source>
</evidence>
<dbReference type="AlphaFoldDB" id="A0A7M7JZ28"/>
<dbReference type="KEGG" id="vde:111249438"/>
<feature type="domain" description="PUB" evidence="2">
    <location>
        <begin position="190"/>
        <end position="266"/>
    </location>
</feature>
<sequence length="447" mass="49478">MADKIRKFFQKKKIEKQFRKAGPGHKLSEESSVSGSGSRTGGVSAASGSNIHGSVSSELNAQVSETAARAGAAALARLNAQKDVNFSLSAIRAQALKELELEKQQQSETAAKNEQLRQQVLHQHKEVPPQLTKDGSEGLLFRCPMIGSQALPKKELRDEMKKFLMEQLEEERGLSAALIIVTCNDDKGEAKVQHCIEKLCLILGNIIEHPDNVKFRKIKFANKILMEAVRPIAGAMEFLQAAGFVKQTLDDGEDYLILKESADLDLLPALRDALVSAEPMEIVLDRNLRVLKPSNTSEGLSVSDDFFSLTPDELAREQAARTRDVELRTQLRTKAMRDRDARRESLSYKYTCIRIRLPNGLILQGTFEVADKLSEVIKFLRECLLDSLANSHIVLKNGANALMSCDETLLDLKLYPAVVLNCIVTDAPSMCDYLKAELVAIVQHIAP</sequence>
<accession>A0A7M7JZ28</accession>
<dbReference type="InParanoid" id="A0A7M7JZ28"/>
<dbReference type="EnsemblMetazoa" id="XM_022803308">
    <property type="protein sequence ID" value="XP_022659043"/>
    <property type="gene ID" value="LOC111249438"/>
</dbReference>
<organism evidence="3 4">
    <name type="scientific">Varroa destructor</name>
    <name type="common">Honeybee mite</name>
    <dbReference type="NCBI Taxonomy" id="109461"/>
    <lineage>
        <taxon>Eukaryota</taxon>
        <taxon>Metazoa</taxon>
        <taxon>Ecdysozoa</taxon>
        <taxon>Arthropoda</taxon>
        <taxon>Chelicerata</taxon>
        <taxon>Arachnida</taxon>
        <taxon>Acari</taxon>
        <taxon>Parasitiformes</taxon>
        <taxon>Mesostigmata</taxon>
        <taxon>Gamasina</taxon>
        <taxon>Dermanyssoidea</taxon>
        <taxon>Varroidae</taxon>
        <taxon>Varroa</taxon>
    </lineage>
</organism>
<feature type="compositionally biased region" description="Low complexity" evidence="1">
    <location>
        <begin position="30"/>
        <end position="49"/>
    </location>
</feature>
<dbReference type="SMART" id="SM00580">
    <property type="entry name" value="PUG"/>
    <property type="match status" value="1"/>
</dbReference>
<dbReference type="RefSeq" id="XP_022659043.1">
    <property type="nucleotide sequence ID" value="XM_022803308.1"/>
</dbReference>
<dbReference type="GeneID" id="111249438"/>
<dbReference type="FunCoup" id="A0A7M7JZ28">
    <property type="interactions" value="1437"/>
</dbReference>
<evidence type="ECO:0000259" key="2">
    <source>
        <dbReference type="Pfam" id="PF09409"/>
    </source>
</evidence>
<proteinExistence type="predicted"/>
<dbReference type="RefSeq" id="XP_022659041.1">
    <property type="nucleotide sequence ID" value="XM_022803306.1"/>
</dbReference>
<dbReference type="InterPro" id="IPR029071">
    <property type="entry name" value="Ubiquitin-like_domsf"/>
</dbReference>
<evidence type="ECO:0000313" key="4">
    <source>
        <dbReference type="Proteomes" id="UP000594260"/>
    </source>
</evidence>
<dbReference type="SUPFAM" id="SSF54236">
    <property type="entry name" value="Ubiquitin-like"/>
    <property type="match status" value="1"/>
</dbReference>
<evidence type="ECO:0000313" key="3">
    <source>
        <dbReference type="EnsemblMetazoa" id="XP_022659044"/>
    </source>
</evidence>
<feature type="region of interest" description="Disordered" evidence="1">
    <location>
        <begin position="16"/>
        <end position="51"/>
    </location>
</feature>
<dbReference type="EnsemblMetazoa" id="XM_022803309">
    <property type="protein sequence ID" value="XP_022659044"/>
    <property type="gene ID" value="LOC111249438"/>
</dbReference>
<dbReference type="OrthoDB" id="49605at2759"/>